<dbReference type="InterPro" id="IPR015168">
    <property type="entry name" value="SsuA/THI5"/>
</dbReference>
<evidence type="ECO:0000256" key="5">
    <source>
        <dbReference type="ARBA" id="ARBA00022679"/>
    </source>
</evidence>
<dbReference type="SUPFAM" id="SSF53850">
    <property type="entry name" value="Periplasmic binding protein-like II"/>
    <property type="match status" value="1"/>
</dbReference>
<feature type="domain" description="SsuA/THI5-like" evidence="14">
    <location>
        <begin position="104"/>
        <end position="314"/>
    </location>
</feature>
<evidence type="ECO:0000313" key="16">
    <source>
        <dbReference type="Proteomes" id="UP000295122"/>
    </source>
</evidence>
<sequence length="395" mass="42433">MAAGSDRPACFETGRFPLNRKPHRPHAEVATGGRPRSTQGGRASFEARLRRAPQDEEGGSFRGRRPSAYLSLLFLLLTCLAAFPAAAQQLDKFTVAGWSQPISEITNLLAEPDKGFFKAKGIALDYVPGTGGGSAITTMLSGRADIAFTDPASLYLALDKGETLVAIYNIYPQNVFNVVAPKANGIRNAADLKGKRIGVYSLSSGTRQNLQVLLHQVGLREADVTIEVTGLLNFAPLIQGQVDATAATDTGLLVGRARGLGEVDVIEVRDHLNLPSDIFVVTQATYEAKKPLLKRFLEAYRDSAAWMIASPEEAAKLAITRAINGRDEAVNLGIIRLRNASTVSPTTDREGLGHFDLDVMQKGADTFRSLGLIGRPLDMGAIVKTDLIPAKDAPR</sequence>
<evidence type="ECO:0000313" key="15">
    <source>
        <dbReference type="EMBL" id="TDR89802.1"/>
    </source>
</evidence>
<keyword evidence="5" id="KW-0808">Transferase</keyword>
<dbReference type="Pfam" id="PF09084">
    <property type="entry name" value="NMT1"/>
    <property type="match status" value="1"/>
</dbReference>
<evidence type="ECO:0000256" key="13">
    <source>
        <dbReference type="SAM" id="Phobius"/>
    </source>
</evidence>
<keyword evidence="13" id="KW-0472">Membrane</keyword>
<dbReference type="AlphaFoldDB" id="A0A4R7BX64"/>
<dbReference type="PANTHER" id="PTHR31528">
    <property type="entry name" value="4-AMINO-5-HYDROXYMETHYL-2-METHYLPYRIMIDINE PHOSPHATE SYNTHASE THI11-RELATED"/>
    <property type="match status" value="1"/>
</dbReference>
<evidence type="ECO:0000256" key="10">
    <source>
        <dbReference type="ARBA" id="ARBA00033171"/>
    </source>
</evidence>
<dbReference type="Gene3D" id="3.40.190.10">
    <property type="entry name" value="Periplasmic binding protein-like II"/>
    <property type="match status" value="2"/>
</dbReference>
<evidence type="ECO:0000256" key="6">
    <source>
        <dbReference type="ARBA" id="ARBA00022723"/>
    </source>
</evidence>
<keyword evidence="7" id="KW-0663">Pyridoxal phosphate</keyword>
<organism evidence="15 16">
    <name type="scientific">Enterovirga rhinocerotis</name>
    <dbReference type="NCBI Taxonomy" id="1339210"/>
    <lineage>
        <taxon>Bacteria</taxon>
        <taxon>Pseudomonadati</taxon>
        <taxon>Pseudomonadota</taxon>
        <taxon>Alphaproteobacteria</taxon>
        <taxon>Hyphomicrobiales</taxon>
        <taxon>Methylobacteriaceae</taxon>
        <taxon>Enterovirga</taxon>
    </lineage>
</organism>
<evidence type="ECO:0000256" key="3">
    <source>
        <dbReference type="ARBA" id="ARBA00009406"/>
    </source>
</evidence>
<evidence type="ECO:0000256" key="11">
    <source>
        <dbReference type="ARBA" id="ARBA00048179"/>
    </source>
</evidence>
<evidence type="ECO:0000256" key="9">
    <source>
        <dbReference type="ARBA" id="ARBA00023004"/>
    </source>
</evidence>
<dbReference type="GO" id="GO:0046872">
    <property type="term" value="F:metal ion binding"/>
    <property type="evidence" value="ECO:0007669"/>
    <property type="project" value="UniProtKB-KW"/>
</dbReference>
<gene>
    <name evidence="15" type="ORF">EV668_2637</name>
</gene>
<dbReference type="Proteomes" id="UP000295122">
    <property type="component" value="Unassembled WGS sequence"/>
</dbReference>
<evidence type="ECO:0000259" key="14">
    <source>
        <dbReference type="Pfam" id="PF09084"/>
    </source>
</evidence>
<protein>
    <recommendedName>
        <fullName evidence="10">Thiamine pyrimidine synthase</fullName>
    </recommendedName>
</protein>
<keyword evidence="13" id="KW-1133">Transmembrane helix</keyword>
<keyword evidence="13" id="KW-0812">Transmembrane</keyword>
<evidence type="ECO:0000256" key="1">
    <source>
        <dbReference type="ARBA" id="ARBA00003469"/>
    </source>
</evidence>
<name>A0A4R7BX64_9HYPH</name>
<accession>A0A4R7BX64</accession>
<keyword evidence="16" id="KW-1185">Reference proteome</keyword>
<keyword evidence="6" id="KW-0479">Metal-binding</keyword>
<proteinExistence type="inferred from homology"/>
<comment type="function">
    <text evidence="1">Responsible for the formation of the pyrimidine heterocycle in the thiamine biosynthesis pathway. Catalyzes the formation of hydroxymethylpyrimidine phosphate (HMP-P) from histidine and pyridoxal phosphate (PLP). The protein uses PLP and the active site histidine to form HMP-P, generating an inactive enzyme. The enzyme can only undergo a single turnover, which suggests it is a suicide enzyme.</text>
</comment>
<comment type="caution">
    <text evidence="15">The sequence shown here is derived from an EMBL/GenBank/DDBJ whole genome shotgun (WGS) entry which is preliminary data.</text>
</comment>
<dbReference type="GO" id="GO:0009228">
    <property type="term" value="P:thiamine biosynthetic process"/>
    <property type="evidence" value="ECO:0007669"/>
    <property type="project" value="UniProtKB-KW"/>
</dbReference>
<evidence type="ECO:0000256" key="12">
    <source>
        <dbReference type="SAM" id="MobiDB-lite"/>
    </source>
</evidence>
<dbReference type="PANTHER" id="PTHR31528:SF1">
    <property type="entry name" value="4-AMINO-5-HYDROXYMETHYL-2-METHYLPYRIMIDINE PHOSPHATE SYNTHASE THI11-RELATED"/>
    <property type="match status" value="1"/>
</dbReference>
<evidence type="ECO:0000256" key="7">
    <source>
        <dbReference type="ARBA" id="ARBA00022898"/>
    </source>
</evidence>
<keyword evidence="9" id="KW-0408">Iron</keyword>
<dbReference type="InterPro" id="IPR027939">
    <property type="entry name" value="NMT1/THI5"/>
</dbReference>
<evidence type="ECO:0000256" key="4">
    <source>
        <dbReference type="ARBA" id="ARBA00011738"/>
    </source>
</evidence>
<comment type="subunit">
    <text evidence="4">Homodimer.</text>
</comment>
<dbReference type="GO" id="GO:0016740">
    <property type="term" value="F:transferase activity"/>
    <property type="evidence" value="ECO:0007669"/>
    <property type="project" value="UniProtKB-KW"/>
</dbReference>
<feature type="transmembrane region" description="Helical" evidence="13">
    <location>
        <begin position="68"/>
        <end position="87"/>
    </location>
</feature>
<comment type="similarity">
    <text evidence="3">Belongs to the NMT1/THI5 family.</text>
</comment>
<evidence type="ECO:0000256" key="2">
    <source>
        <dbReference type="ARBA" id="ARBA00004948"/>
    </source>
</evidence>
<reference evidence="15 16" key="1">
    <citation type="submission" date="2019-03" db="EMBL/GenBank/DDBJ databases">
        <title>Genomic Encyclopedia of Type Strains, Phase IV (KMG-IV): sequencing the most valuable type-strain genomes for metagenomic binning, comparative biology and taxonomic classification.</title>
        <authorList>
            <person name="Goeker M."/>
        </authorList>
    </citation>
    <scope>NUCLEOTIDE SEQUENCE [LARGE SCALE GENOMIC DNA]</scope>
    <source>
        <strain evidence="15 16">DSM 25903</strain>
    </source>
</reference>
<comment type="pathway">
    <text evidence="2">Cofactor biosynthesis; thiamine diphosphate biosynthesis.</text>
</comment>
<evidence type="ECO:0000256" key="8">
    <source>
        <dbReference type="ARBA" id="ARBA00022977"/>
    </source>
</evidence>
<keyword evidence="8" id="KW-0784">Thiamine biosynthesis</keyword>
<dbReference type="EMBL" id="SNZR01000013">
    <property type="protein sequence ID" value="TDR89802.1"/>
    <property type="molecule type" value="Genomic_DNA"/>
</dbReference>
<feature type="region of interest" description="Disordered" evidence="12">
    <location>
        <begin position="1"/>
        <end position="61"/>
    </location>
</feature>
<comment type="catalytic activity">
    <reaction evidence="11">
        <text>N(6)-(pyridoxal phosphate)-L-lysyl-[4-amino-5-hydroxymethyl-2-methylpyrimidine phosphate synthase] + L-histidyl-[4-amino-5-hydroxymethyl-2-methylpyrimidine phosphate synthase] + 2 Fe(3+) + 4 H2O = L-lysyl-[4-amino-5-hydroxymethyl-2-methylpyrimidine phosphate synthase] + (2S)-2-amino-5-hydroxy-4-oxopentanoyl-[4-amino-5-hydroxymethyl-2-methylpyrimidine phosphate synthase] + 4-amino-2-methyl-5-(phosphooxymethyl)pyrimidine + 3-oxopropanoate + 2 Fe(2+) + 2 H(+)</text>
        <dbReference type="Rhea" id="RHEA:65756"/>
        <dbReference type="Rhea" id="RHEA-COMP:16892"/>
        <dbReference type="Rhea" id="RHEA-COMP:16893"/>
        <dbReference type="Rhea" id="RHEA-COMP:16894"/>
        <dbReference type="Rhea" id="RHEA-COMP:16895"/>
        <dbReference type="ChEBI" id="CHEBI:15377"/>
        <dbReference type="ChEBI" id="CHEBI:15378"/>
        <dbReference type="ChEBI" id="CHEBI:29033"/>
        <dbReference type="ChEBI" id="CHEBI:29034"/>
        <dbReference type="ChEBI" id="CHEBI:29969"/>
        <dbReference type="ChEBI" id="CHEBI:29979"/>
        <dbReference type="ChEBI" id="CHEBI:33190"/>
        <dbReference type="ChEBI" id="CHEBI:58354"/>
        <dbReference type="ChEBI" id="CHEBI:143915"/>
        <dbReference type="ChEBI" id="CHEBI:157692"/>
    </reaction>
    <physiologicalReaction direction="left-to-right" evidence="11">
        <dbReference type="Rhea" id="RHEA:65757"/>
    </physiologicalReaction>
</comment>
<feature type="compositionally biased region" description="Basic and acidic residues" evidence="12">
    <location>
        <begin position="45"/>
        <end position="54"/>
    </location>
</feature>